<dbReference type="InterPro" id="IPR011990">
    <property type="entry name" value="TPR-like_helical_dom_sf"/>
</dbReference>
<dbReference type="Gene3D" id="1.25.40.10">
    <property type="entry name" value="Tetratricopeptide repeat domain"/>
    <property type="match status" value="1"/>
</dbReference>
<evidence type="ECO:0000256" key="1">
    <source>
        <dbReference type="ARBA" id="ARBA00004922"/>
    </source>
</evidence>
<evidence type="ECO:0000256" key="4">
    <source>
        <dbReference type="PROSITE-ProRule" id="PRU00339"/>
    </source>
</evidence>
<dbReference type="Pfam" id="PF00515">
    <property type="entry name" value="TPR_1"/>
    <property type="match status" value="1"/>
</dbReference>
<organism evidence="5 6">
    <name type="scientific">Dendrobium nobile</name>
    <name type="common">Orchid</name>
    <dbReference type="NCBI Taxonomy" id="94219"/>
    <lineage>
        <taxon>Eukaryota</taxon>
        <taxon>Viridiplantae</taxon>
        <taxon>Streptophyta</taxon>
        <taxon>Embryophyta</taxon>
        <taxon>Tracheophyta</taxon>
        <taxon>Spermatophyta</taxon>
        <taxon>Magnoliopsida</taxon>
        <taxon>Liliopsida</taxon>
        <taxon>Asparagales</taxon>
        <taxon>Orchidaceae</taxon>
        <taxon>Epidendroideae</taxon>
        <taxon>Malaxideae</taxon>
        <taxon>Dendrobiinae</taxon>
        <taxon>Dendrobium</taxon>
    </lineage>
</organism>
<accession>A0A8T3BUL1</accession>
<reference evidence="5" key="1">
    <citation type="journal article" date="2022" name="Front. Genet.">
        <title>Chromosome-Scale Assembly of the Dendrobium nobile Genome Provides Insights Into the Molecular Mechanism of the Biosynthesis of the Medicinal Active Ingredient of Dendrobium.</title>
        <authorList>
            <person name="Xu Q."/>
            <person name="Niu S.-C."/>
            <person name="Li K.-L."/>
            <person name="Zheng P.-J."/>
            <person name="Zhang X.-J."/>
            <person name="Jia Y."/>
            <person name="Liu Y."/>
            <person name="Niu Y.-X."/>
            <person name="Yu L.-H."/>
            <person name="Chen D.-F."/>
            <person name="Zhang G.-Q."/>
        </authorList>
    </citation>
    <scope>NUCLEOTIDE SEQUENCE</scope>
    <source>
        <tissue evidence="5">Leaf</tissue>
    </source>
</reference>
<name>A0A8T3BUL1_DENNO</name>
<sequence>MYAEAYCNMGIIYKNRGDLETVIACYERCLAVSPNFVIAKNNMTIALVDLSTKVKREGDIS</sequence>
<dbReference type="PANTHER" id="PTHR44835:SF1">
    <property type="entry name" value="PROTEIN O-GLCNAC TRANSFERASE"/>
    <property type="match status" value="1"/>
</dbReference>
<keyword evidence="3" id="KW-0808">Transferase</keyword>
<dbReference type="OrthoDB" id="9991317at2759"/>
<protein>
    <recommendedName>
        <fullName evidence="7">Photosystem I assembly protein Ycf3</fullName>
    </recommendedName>
</protein>
<keyword evidence="6" id="KW-1185">Reference proteome</keyword>
<dbReference type="InterPro" id="IPR019734">
    <property type="entry name" value="TPR_rpt"/>
</dbReference>
<keyword evidence="4" id="KW-0802">TPR repeat</keyword>
<comment type="pathway">
    <text evidence="1">Protein modification; protein glycosylation.</text>
</comment>
<dbReference type="InterPro" id="IPR051939">
    <property type="entry name" value="Glycosyltr_41/O-GlcNAc_trsf"/>
</dbReference>
<comment type="caution">
    <text evidence="5">The sequence shown here is derived from an EMBL/GenBank/DDBJ whole genome shotgun (WGS) entry which is preliminary data.</text>
</comment>
<dbReference type="AlphaFoldDB" id="A0A8T3BUL1"/>
<evidence type="ECO:0000256" key="2">
    <source>
        <dbReference type="ARBA" id="ARBA00022676"/>
    </source>
</evidence>
<evidence type="ECO:0000313" key="5">
    <source>
        <dbReference type="EMBL" id="KAI0519193.1"/>
    </source>
</evidence>
<proteinExistence type="predicted"/>
<keyword evidence="2" id="KW-0328">Glycosyltransferase</keyword>
<evidence type="ECO:0008006" key="7">
    <source>
        <dbReference type="Google" id="ProtNLM"/>
    </source>
</evidence>
<dbReference type="SMART" id="SM00028">
    <property type="entry name" value="TPR"/>
    <property type="match status" value="1"/>
</dbReference>
<dbReference type="Proteomes" id="UP000829196">
    <property type="component" value="Unassembled WGS sequence"/>
</dbReference>
<evidence type="ECO:0000256" key="3">
    <source>
        <dbReference type="ARBA" id="ARBA00022679"/>
    </source>
</evidence>
<dbReference type="PANTHER" id="PTHR44835">
    <property type="entry name" value="UDP-N-ACETYLGLUCOSAMINE--PEPTIDE N-ACETYLGLUCOSAMINYLTRANSFERASE SPINDLY-RELATED"/>
    <property type="match status" value="1"/>
</dbReference>
<evidence type="ECO:0000313" key="6">
    <source>
        <dbReference type="Proteomes" id="UP000829196"/>
    </source>
</evidence>
<dbReference type="SUPFAM" id="SSF48452">
    <property type="entry name" value="TPR-like"/>
    <property type="match status" value="1"/>
</dbReference>
<dbReference type="SMR" id="A0A8T3BUL1"/>
<dbReference type="PROSITE" id="PS50005">
    <property type="entry name" value="TPR"/>
    <property type="match status" value="1"/>
</dbReference>
<dbReference type="EMBL" id="JAGYWB010000006">
    <property type="protein sequence ID" value="KAI0519193.1"/>
    <property type="molecule type" value="Genomic_DNA"/>
</dbReference>
<feature type="repeat" description="TPR" evidence="4">
    <location>
        <begin position="3"/>
        <end position="36"/>
    </location>
</feature>
<gene>
    <name evidence="5" type="ORF">KFK09_006635</name>
</gene>
<dbReference type="GO" id="GO:0016757">
    <property type="term" value="F:glycosyltransferase activity"/>
    <property type="evidence" value="ECO:0007669"/>
    <property type="project" value="UniProtKB-KW"/>
</dbReference>